<organism evidence="1 2">
    <name type="scientific">Goodea atripinnis</name>
    <dbReference type="NCBI Taxonomy" id="208336"/>
    <lineage>
        <taxon>Eukaryota</taxon>
        <taxon>Metazoa</taxon>
        <taxon>Chordata</taxon>
        <taxon>Craniata</taxon>
        <taxon>Vertebrata</taxon>
        <taxon>Euteleostomi</taxon>
        <taxon>Actinopterygii</taxon>
        <taxon>Neopterygii</taxon>
        <taxon>Teleostei</taxon>
        <taxon>Neoteleostei</taxon>
        <taxon>Acanthomorphata</taxon>
        <taxon>Ovalentaria</taxon>
        <taxon>Atherinomorphae</taxon>
        <taxon>Cyprinodontiformes</taxon>
        <taxon>Goodeidae</taxon>
        <taxon>Goodea</taxon>
    </lineage>
</organism>
<reference evidence="1 2" key="1">
    <citation type="submission" date="2021-06" db="EMBL/GenBank/DDBJ databases">
        <authorList>
            <person name="Palmer J.M."/>
        </authorList>
    </citation>
    <scope>NUCLEOTIDE SEQUENCE [LARGE SCALE GENOMIC DNA]</scope>
    <source>
        <strain evidence="1 2">GA_2019</strain>
        <tissue evidence="1">Muscle</tissue>
    </source>
</reference>
<comment type="caution">
    <text evidence="1">The sequence shown here is derived from an EMBL/GenBank/DDBJ whole genome shotgun (WGS) entry which is preliminary data.</text>
</comment>
<dbReference type="EMBL" id="JAHRIO010075795">
    <property type="protein sequence ID" value="MEQ2183403.1"/>
    <property type="molecule type" value="Genomic_DNA"/>
</dbReference>
<evidence type="ECO:0000313" key="1">
    <source>
        <dbReference type="EMBL" id="MEQ2183403.1"/>
    </source>
</evidence>
<gene>
    <name evidence="1" type="ORF">GOODEAATRI_032163</name>
</gene>
<keyword evidence="2" id="KW-1185">Reference proteome</keyword>
<accession>A0ABV0PIX0</accession>
<protein>
    <submittedName>
        <fullName evidence="1">Uncharacterized protein</fullName>
    </submittedName>
</protein>
<evidence type="ECO:0000313" key="2">
    <source>
        <dbReference type="Proteomes" id="UP001476798"/>
    </source>
</evidence>
<name>A0ABV0PIX0_9TELE</name>
<dbReference type="Proteomes" id="UP001476798">
    <property type="component" value="Unassembled WGS sequence"/>
</dbReference>
<proteinExistence type="predicted"/>
<sequence length="144" mass="15348">MTSSCTKSGYEQLEQGQVCSGSRHETTGSYTTEAVNVSVRGEGVSSCRCAVVSAGFHSEGAALCSLTFPPLPQLIREQKNWVRGGDQPGRLAACCSTGRAFFFYLFLPRSPRPSSHSELYISASLLPGAGVSKLAHATTNEEIK</sequence>